<evidence type="ECO:0008006" key="3">
    <source>
        <dbReference type="Google" id="ProtNLM"/>
    </source>
</evidence>
<reference evidence="1" key="1">
    <citation type="submission" date="2023-09" db="EMBL/GenBank/DDBJ databases">
        <title>Arcobacter tbilisiensis sp. nov. isolated from chicken meat in Tbilisi, Georgia.</title>
        <authorList>
            <person name="Matthias R."/>
            <person name="Zautner A.E."/>
        </authorList>
    </citation>
    <scope>NUCLEOTIDE SEQUENCE</scope>
    <source>
        <strain evidence="1">LEO 107</strain>
        <strain evidence="2">LEO 74</strain>
    </source>
</reference>
<evidence type="ECO:0000313" key="1">
    <source>
        <dbReference type="EMBL" id="WNL17364.1"/>
    </source>
</evidence>
<proteinExistence type="predicted"/>
<organism evidence="1">
    <name type="scientific">Arcobacter sp. AZ-2023</name>
    <dbReference type="NCBI Taxonomy" id="3074453"/>
    <lineage>
        <taxon>Bacteria</taxon>
        <taxon>Pseudomonadati</taxon>
        <taxon>Campylobacterota</taxon>
        <taxon>Epsilonproteobacteria</taxon>
        <taxon>Campylobacterales</taxon>
        <taxon>Arcobacteraceae</taxon>
        <taxon>Arcobacter</taxon>
    </lineage>
</organism>
<dbReference type="InterPro" id="IPR036412">
    <property type="entry name" value="HAD-like_sf"/>
</dbReference>
<protein>
    <recommendedName>
        <fullName evidence="3">D,D-heptose 1,7-bisphosphate phosphatase</fullName>
    </recommendedName>
</protein>
<dbReference type="Pfam" id="PF13242">
    <property type="entry name" value="Hydrolase_like"/>
    <property type="match status" value="1"/>
</dbReference>
<accession>A0AA96CYK3</accession>
<dbReference type="Gene3D" id="3.40.50.1000">
    <property type="entry name" value="HAD superfamily/HAD-like"/>
    <property type="match status" value="1"/>
</dbReference>
<dbReference type="InterPro" id="IPR023214">
    <property type="entry name" value="HAD_sf"/>
</dbReference>
<dbReference type="AlphaFoldDB" id="A0AA96CYK3"/>
<gene>
    <name evidence="1" type="ORF">RJG54_02975</name>
    <name evidence="2" type="ORF">RJG55_02745</name>
</gene>
<dbReference type="EMBL" id="CP134851">
    <property type="protein sequence ID" value="WNL24002.1"/>
    <property type="molecule type" value="Genomic_DNA"/>
</dbReference>
<dbReference type="EMBL" id="CP134846">
    <property type="protein sequence ID" value="WNL17364.1"/>
    <property type="molecule type" value="Genomic_DNA"/>
</dbReference>
<name>A0AA96CYK3_9BACT</name>
<dbReference type="SUPFAM" id="SSF56784">
    <property type="entry name" value="HAD-like"/>
    <property type="match status" value="1"/>
</dbReference>
<evidence type="ECO:0000313" key="2">
    <source>
        <dbReference type="EMBL" id="WNL24002.1"/>
    </source>
</evidence>
<sequence length="65" mass="7355">MILQSLNDFEINLNNSWLIGDKMSDIECAKNGNIPNRILISEDVVDGKDFLLAKSLLDSVKYIKK</sequence>